<dbReference type="InterPro" id="IPR027417">
    <property type="entry name" value="P-loop_NTPase"/>
</dbReference>
<dbReference type="EC" id="2.5.1.75" evidence="10"/>
<dbReference type="GO" id="GO:0006400">
    <property type="term" value="P:tRNA modification"/>
    <property type="evidence" value="ECO:0007669"/>
    <property type="project" value="TreeGrafter"/>
</dbReference>
<evidence type="ECO:0000256" key="2">
    <source>
        <dbReference type="ARBA" id="ARBA00003213"/>
    </source>
</evidence>
<feature type="site" description="Interaction with substrate tRNA" evidence="10">
    <location>
        <position position="143"/>
    </location>
</feature>
<dbReference type="HOGENOM" id="CLU_032616_0_1_10"/>
<protein>
    <recommendedName>
        <fullName evidence="10">tRNA dimethylallyltransferase</fullName>
        <ecNumber evidence="10">2.5.1.75</ecNumber>
    </recommendedName>
    <alternativeName>
        <fullName evidence="10">Dimethylallyl diphosphate:tRNA dimethylallyltransferase</fullName>
        <shortName evidence="10">DMAPP:tRNA dimethylallyltransferase</shortName>
        <shortName evidence="10">DMATase</shortName>
    </alternativeName>
    <alternativeName>
        <fullName evidence="10">Isopentenyl-diphosphate:tRNA isopentenyltransferase</fullName>
        <shortName evidence="10">IPP transferase</shortName>
        <shortName evidence="10">IPPT</shortName>
        <shortName evidence="10">IPTase</shortName>
    </alternativeName>
</protein>
<comment type="catalytic activity">
    <reaction evidence="9 10 11">
        <text>adenosine(37) in tRNA + dimethylallyl diphosphate = N(6)-dimethylallyladenosine(37) in tRNA + diphosphate</text>
        <dbReference type="Rhea" id="RHEA:26482"/>
        <dbReference type="Rhea" id="RHEA-COMP:10162"/>
        <dbReference type="Rhea" id="RHEA-COMP:10375"/>
        <dbReference type="ChEBI" id="CHEBI:33019"/>
        <dbReference type="ChEBI" id="CHEBI:57623"/>
        <dbReference type="ChEBI" id="CHEBI:74411"/>
        <dbReference type="ChEBI" id="CHEBI:74415"/>
        <dbReference type="EC" id="2.5.1.75"/>
    </reaction>
</comment>
<comment type="cofactor">
    <cofactor evidence="1 10">
        <name>Mg(2+)</name>
        <dbReference type="ChEBI" id="CHEBI:18420"/>
    </cofactor>
</comment>
<dbReference type="GO" id="GO:0052381">
    <property type="term" value="F:tRNA dimethylallyltransferase activity"/>
    <property type="evidence" value="ECO:0007669"/>
    <property type="project" value="UniProtKB-UniRule"/>
</dbReference>
<accession>B5D1F3</accession>
<reference evidence="14 15" key="2">
    <citation type="submission" date="2008-08" db="EMBL/GenBank/DDBJ databases">
        <authorList>
            <person name="Fulton L."/>
            <person name="Clifton S."/>
            <person name="Fulton B."/>
            <person name="Xu J."/>
            <person name="Minx P."/>
            <person name="Pepin K.H."/>
            <person name="Johnson M."/>
            <person name="Thiruvilangam P."/>
            <person name="Bhonagiri V."/>
            <person name="Nash W.E."/>
            <person name="Mardis E.R."/>
            <person name="Wilson R.K."/>
        </authorList>
    </citation>
    <scope>NUCLEOTIDE SEQUENCE [LARGE SCALE GENOMIC DNA]</scope>
    <source>
        <strain evidence="15">DSM 17135 / JCM 12973 / M2</strain>
    </source>
</reference>
<dbReference type="Gene3D" id="3.40.50.300">
    <property type="entry name" value="P-loop containing nucleotide triphosphate hydrolases"/>
    <property type="match status" value="2"/>
</dbReference>
<name>B5D1F3_PHOPM</name>
<evidence type="ECO:0000256" key="6">
    <source>
        <dbReference type="ARBA" id="ARBA00022741"/>
    </source>
</evidence>
<dbReference type="AlphaFoldDB" id="B5D1F3"/>
<comment type="caution">
    <text evidence="14">The sequence shown here is derived from an EMBL/GenBank/DDBJ whole genome shotgun (WGS) entry which is preliminary data.</text>
</comment>
<comment type="caution">
    <text evidence="10">Lacks conserved residue(s) required for the propagation of feature annotation.</text>
</comment>
<evidence type="ECO:0000256" key="3">
    <source>
        <dbReference type="ARBA" id="ARBA00005842"/>
    </source>
</evidence>
<evidence type="ECO:0000256" key="8">
    <source>
        <dbReference type="ARBA" id="ARBA00022842"/>
    </source>
</evidence>
<comment type="similarity">
    <text evidence="3 10 13">Belongs to the IPP transferase family.</text>
</comment>
<evidence type="ECO:0000256" key="7">
    <source>
        <dbReference type="ARBA" id="ARBA00022840"/>
    </source>
</evidence>
<keyword evidence="4 10" id="KW-0808">Transferase</keyword>
<evidence type="ECO:0000256" key="11">
    <source>
        <dbReference type="RuleBase" id="RU003783"/>
    </source>
</evidence>
<evidence type="ECO:0000256" key="13">
    <source>
        <dbReference type="RuleBase" id="RU003785"/>
    </source>
</evidence>
<feature type="binding site" evidence="10">
    <location>
        <begin position="26"/>
        <end position="33"/>
    </location>
    <ligand>
        <name>ATP</name>
        <dbReference type="ChEBI" id="CHEBI:30616"/>
    </ligand>
</feature>
<dbReference type="NCBIfam" id="TIGR00174">
    <property type="entry name" value="miaA"/>
    <property type="match status" value="1"/>
</dbReference>
<dbReference type="Pfam" id="PF01715">
    <property type="entry name" value="IPPT"/>
    <property type="match status" value="1"/>
</dbReference>
<dbReference type="EMBL" id="ABQC02000023">
    <property type="protein sequence ID" value="EDY94396.1"/>
    <property type="molecule type" value="Genomic_DNA"/>
</dbReference>
<comment type="function">
    <text evidence="2 10 12">Catalyzes the transfer of a dimethylallyl group onto the adenine at position 37 in tRNAs that read codons beginning with uridine, leading to the formation of N6-(dimethylallyl)adenosine (i(6)A).</text>
</comment>
<evidence type="ECO:0000256" key="9">
    <source>
        <dbReference type="ARBA" id="ARBA00049563"/>
    </source>
</evidence>
<proteinExistence type="inferred from homology"/>
<dbReference type="SUPFAM" id="SSF52540">
    <property type="entry name" value="P-loop containing nucleoside triphosphate hydrolases"/>
    <property type="match status" value="2"/>
</dbReference>
<dbReference type="PANTHER" id="PTHR11088">
    <property type="entry name" value="TRNA DIMETHYLALLYLTRANSFERASE"/>
    <property type="match status" value="1"/>
</dbReference>
<feature type="site" description="Interaction with substrate tRNA" evidence="10">
    <location>
        <position position="120"/>
    </location>
</feature>
<dbReference type="eggNOG" id="COG0324">
    <property type="taxonomic scope" value="Bacteria"/>
</dbReference>
<feature type="region of interest" description="Interaction with substrate tRNA" evidence="10">
    <location>
        <begin position="51"/>
        <end position="54"/>
    </location>
</feature>
<dbReference type="PANTHER" id="PTHR11088:SF60">
    <property type="entry name" value="TRNA DIMETHYLALLYLTRANSFERASE"/>
    <property type="match status" value="1"/>
</dbReference>
<evidence type="ECO:0000256" key="1">
    <source>
        <dbReference type="ARBA" id="ARBA00001946"/>
    </source>
</evidence>
<dbReference type="HAMAP" id="MF_00185">
    <property type="entry name" value="IPP_trans"/>
    <property type="match status" value="1"/>
</dbReference>
<feature type="binding site" evidence="10">
    <location>
        <begin position="28"/>
        <end position="33"/>
    </location>
    <ligand>
        <name>substrate</name>
    </ligand>
</feature>
<dbReference type="Proteomes" id="UP000003452">
    <property type="component" value="Unassembled WGS sequence"/>
</dbReference>
<comment type="subunit">
    <text evidence="10">Monomer.</text>
</comment>
<dbReference type="InterPro" id="IPR039657">
    <property type="entry name" value="Dimethylallyltransferase"/>
</dbReference>
<organism evidence="14 15">
    <name type="scientific">Phocaeicola plebeius (strain DSM 17135 / JCM 12973 / CCUG 54634 / M2)</name>
    <name type="common">Bacteroides plebeius</name>
    <dbReference type="NCBI Taxonomy" id="484018"/>
    <lineage>
        <taxon>Bacteria</taxon>
        <taxon>Pseudomonadati</taxon>
        <taxon>Bacteroidota</taxon>
        <taxon>Bacteroidia</taxon>
        <taxon>Bacteroidales</taxon>
        <taxon>Bacteroidaceae</taxon>
        <taxon>Phocaeicola</taxon>
    </lineage>
</organism>
<evidence type="ECO:0000256" key="4">
    <source>
        <dbReference type="ARBA" id="ARBA00022679"/>
    </source>
</evidence>
<evidence type="ECO:0000256" key="5">
    <source>
        <dbReference type="ARBA" id="ARBA00022694"/>
    </source>
</evidence>
<dbReference type="InterPro" id="IPR018022">
    <property type="entry name" value="IPT"/>
</dbReference>
<keyword evidence="6 10" id="KW-0547">Nucleotide-binding</keyword>
<keyword evidence="8 10" id="KW-0460">Magnesium</keyword>
<evidence type="ECO:0000313" key="15">
    <source>
        <dbReference type="Proteomes" id="UP000003452"/>
    </source>
</evidence>
<keyword evidence="5 10" id="KW-0819">tRNA processing</keyword>
<evidence type="ECO:0000256" key="10">
    <source>
        <dbReference type="HAMAP-Rule" id="MF_00185"/>
    </source>
</evidence>
<dbReference type="GO" id="GO:0005524">
    <property type="term" value="F:ATP binding"/>
    <property type="evidence" value="ECO:0007669"/>
    <property type="project" value="UniProtKB-UniRule"/>
</dbReference>
<evidence type="ECO:0000313" key="14">
    <source>
        <dbReference type="EMBL" id="EDY94396.1"/>
    </source>
</evidence>
<keyword evidence="7 10" id="KW-0067">ATP-binding</keyword>
<evidence type="ECO:0000256" key="12">
    <source>
        <dbReference type="RuleBase" id="RU003784"/>
    </source>
</evidence>
<reference evidence="14 15" key="1">
    <citation type="submission" date="2008-08" db="EMBL/GenBank/DDBJ databases">
        <title>Draft genome sequence of Bacteroides plebeius (DSM 17135).</title>
        <authorList>
            <person name="Sudarsanam P."/>
            <person name="Ley R."/>
            <person name="Guruge J."/>
            <person name="Turnbaugh P.J."/>
            <person name="Mahowald M."/>
            <person name="Liep D."/>
            <person name="Gordon J."/>
        </authorList>
    </citation>
    <scope>NUCLEOTIDE SEQUENCE [LARGE SCALE GENOMIC DNA]</scope>
    <source>
        <strain evidence="15">DSM 17135 / JCM 12973 / M2</strain>
    </source>
</reference>
<sequence>MQKKTIFAVELLKNDLMNYDLITILGPTASGKTSLAAALAARLKTEIISGDSRQVYRRMDLGTGKDLSDYVVDGYKVPYHLIDIVEPGYKYNVFEYQRDFLVAYEDIKARGLLPILCGGTGMYLESILKGYRLLPVPENKELRERLASKSLEELTDILSRYKKLHNSTDVDTVKRAIRAIEIEEYYLTQDVNARSFPEIHSLIIGVDIDRDLRRQKITNRLKKRLQEGMVDEVKALLEEGINPDDLIYYGLEYKYLTLYAVGKLSYDEMFSQLEIAIHQFAKRQMTWFRGMERRGFQIHWIDAEAPLNENVERIIDLIK</sequence>
<gene>
    <name evidence="10 14" type="primary">miaA</name>
    <name evidence="14" type="ORF">BACPLE_02797</name>
</gene>